<proteinExistence type="predicted"/>
<reference evidence="1 2" key="1">
    <citation type="submission" date="2018-04" db="EMBL/GenBank/DDBJ databases">
        <title>WGS assembly of Panicum hallii var. hallii HAL2.</title>
        <authorList>
            <person name="Lovell J."/>
            <person name="Jenkins J."/>
            <person name="Lowry D."/>
            <person name="Mamidi S."/>
            <person name="Sreedasyam A."/>
            <person name="Weng X."/>
            <person name="Barry K."/>
            <person name="Bonette J."/>
            <person name="Campitelli B."/>
            <person name="Daum C."/>
            <person name="Gordon S."/>
            <person name="Gould B."/>
            <person name="Lipzen A."/>
            <person name="MacQueen A."/>
            <person name="Palacio-Mejia J."/>
            <person name="Plott C."/>
            <person name="Shakirov E."/>
            <person name="Shu S."/>
            <person name="Yoshinaga Y."/>
            <person name="Zane M."/>
            <person name="Rokhsar D."/>
            <person name="Grimwood J."/>
            <person name="Schmutz J."/>
            <person name="Juenger T."/>
        </authorList>
    </citation>
    <scope>NUCLEOTIDE SEQUENCE [LARGE SCALE GENOMIC DNA]</scope>
    <source>
        <strain evidence="2">cv. HAL2</strain>
    </source>
</reference>
<dbReference type="Proteomes" id="UP000244336">
    <property type="component" value="Chromosome 1"/>
</dbReference>
<protein>
    <submittedName>
        <fullName evidence="1">Uncharacterized protein</fullName>
    </submittedName>
</protein>
<gene>
    <name evidence="1" type="ORF">GQ55_1G164800</name>
</gene>
<name>A0A2T7F5R3_9POAL</name>
<sequence length="53" mass="5487">MFIVTLVTGEARAQTNLAHNLALVNSNTNNLNPGASVPGTMNVASPLTLVLII</sequence>
<dbReference type="AlphaFoldDB" id="A0A2T7F5R3"/>
<keyword evidence="2" id="KW-1185">Reference proteome</keyword>
<accession>A0A2T7F5R3</accession>
<evidence type="ECO:0000313" key="1">
    <source>
        <dbReference type="EMBL" id="PUZ75404.1"/>
    </source>
</evidence>
<organism evidence="1 2">
    <name type="scientific">Panicum hallii var. hallii</name>
    <dbReference type="NCBI Taxonomy" id="1504633"/>
    <lineage>
        <taxon>Eukaryota</taxon>
        <taxon>Viridiplantae</taxon>
        <taxon>Streptophyta</taxon>
        <taxon>Embryophyta</taxon>
        <taxon>Tracheophyta</taxon>
        <taxon>Spermatophyta</taxon>
        <taxon>Magnoliopsida</taxon>
        <taxon>Liliopsida</taxon>
        <taxon>Poales</taxon>
        <taxon>Poaceae</taxon>
        <taxon>PACMAD clade</taxon>
        <taxon>Panicoideae</taxon>
        <taxon>Panicodae</taxon>
        <taxon>Paniceae</taxon>
        <taxon>Panicinae</taxon>
        <taxon>Panicum</taxon>
        <taxon>Panicum sect. Panicum</taxon>
    </lineage>
</organism>
<evidence type="ECO:0000313" key="2">
    <source>
        <dbReference type="Proteomes" id="UP000244336"/>
    </source>
</evidence>
<dbReference type="Gramene" id="PUZ75404">
    <property type="protein sequence ID" value="PUZ75404"/>
    <property type="gene ID" value="GQ55_1G164800"/>
</dbReference>
<dbReference type="EMBL" id="CM009749">
    <property type="protein sequence ID" value="PUZ75404.1"/>
    <property type="molecule type" value="Genomic_DNA"/>
</dbReference>